<comment type="subunit">
    <text evidence="11">Monomer.</text>
</comment>
<keyword evidence="2 10" id="KW-0479">Metal-binding</keyword>
<dbReference type="PANTHER" id="PTHR11118:SF1">
    <property type="entry name" value="RNA-SPLICING LIGASE RTCB HOMOLOG"/>
    <property type="match status" value="1"/>
</dbReference>
<comment type="caution">
    <text evidence="12">The sequence shown here is derived from an EMBL/GenBank/DDBJ whole genome shotgun (WGS) entry which is preliminary data.</text>
</comment>
<feature type="binding site" evidence="10">
    <location>
        <position position="230"/>
    </location>
    <ligand>
        <name>Mn(2+)</name>
        <dbReference type="ChEBI" id="CHEBI:29035"/>
        <label>2</label>
    </ligand>
</feature>
<dbReference type="GO" id="GO:0003972">
    <property type="term" value="F:RNA ligase (ATP) activity"/>
    <property type="evidence" value="ECO:0007669"/>
    <property type="project" value="TreeGrafter"/>
</dbReference>
<dbReference type="SUPFAM" id="SSF103365">
    <property type="entry name" value="Hypothetical protein PH1602"/>
    <property type="match status" value="1"/>
</dbReference>
<protein>
    <recommendedName>
        <fullName evidence="11">tRNA-splicing ligase RtcB</fullName>
        <ecNumber evidence="11">6.5.1.-</ecNumber>
    </recommendedName>
</protein>
<feature type="binding site" evidence="9">
    <location>
        <begin position="403"/>
        <end position="406"/>
    </location>
    <ligand>
        <name>GMP</name>
        <dbReference type="ChEBI" id="CHEBI:58115"/>
    </ligand>
</feature>
<feature type="binding site" evidence="9">
    <location>
        <begin position="346"/>
        <end position="347"/>
    </location>
    <ligand>
        <name>GMP</name>
        <dbReference type="ChEBI" id="CHEBI:58115"/>
    </ligand>
</feature>
<dbReference type="InterPro" id="IPR036025">
    <property type="entry name" value="RtcB-like_sf"/>
</dbReference>
<dbReference type="Proteomes" id="UP000176700">
    <property type="component" value="Unassembled WGS sequence"/>
</dbReference>
<evidence type="ECO:0000256" key="1">
    <source>
        <dbReference type="ARBA" id="ARBA00022598"/>
    </source>
</evidence>
<keyword evidence="3 9" id="KW-0547">Nucleotide-binding</keyword>
<evidence type="ECO:0000313" key="13">
    <source>
        <dbReference type="Proteomes" id="UP000176700"/>
    </source>
</evidence>
<comment type="cofactor">
    <cofactor evidence="10 11">
        <name>Mn(2+)</name>
        <dbReference type="ChEBI" id="CHEBI:29035"/>
    </cofactor>
    <text evidence="10 11">Binds 2 manganese ions per subunit.</text>
</comment>
<dbReference type="GO" id="GO:0042245">
    <property type="term" value="P:RNA repair"/>
    <property type="evidence" value="ECO:0007669"/>
    <property type="project" value="UniProtKB-KW"/>
</dbReference>
<feature type="binding site" evidence="9">
    <location>
        <begin position="198"/>
        <end position="202"/>
    </location>
    <ligand>
        <name>GMP</name>
        <dbReference type="ChEBI" id="CHEBI:58115"/>
    </ligand>
</feature>
<feature type="binding site" evidence="9">
    <location>
        <position position="385"/>
    </location>
    <ligand>
        <name>GMP</name>
        <dbReference type="ChEBI" id="CHEBI:58115"/>
    </ligand>
</feature>
<evidence type="ECO:0000256" key="3">
    <source>
        <dbReference type="ARBA" id="ARBA00022741"/>
    </source>
</evidence>
<feature type="binding site" evidence="10">
    <location>
        <position position="346"/>
    </location>
    <ligand>
        <name>Mn(2+)</name>
        <dbReference type="ChEBI" id="CHEBI:29035"/>
        <label>2</label>
    </ligand>
</feature>
<evidence type="ECO:0000256" key="6">
    <source>
        <dbReference type="ARBA" id="ARBA00023211"/>
    </source>
</evidence>
<feature type="binding site" evidence="9">
    <location>
        <position position="474"/>
    </location>
    <ligand>
        <name>GMP</name>
        <dbReference type="ChEBI" id="CHEBI:58115"/>
    </ligand>
</feature>
<organism evidence="12 13">
    <name type="scientific">Candidatus Ryanbacteria bacterium RIFCSPHIGHO2_01_45_13</name>
    <dbReference type="NCBI Taxonomy" id="1802112"/>
    <lineage>
        <taxon>Bacteria</taxon>
        <taxon>Candidatus Ryaniibacteriota</taxon>
    </lineage>
</organism>
<dbReference type="Gene3D" id="3.90.1860.10">
    <property type="entry name" value="tRNA-splicing ligase RtcB"/>
    <property type="match status" value="1"/>
</dbReference>
<comment type="catalytic activity">
    <reaction evidence="7">
        <text>a 3'-end 3'-phospho-ribonucleotide-RNA + a 5'-end dephospho-ribonucleoside-RNA + GTP = a ribonucleotidyl-ribonucleotide-RNA + GMP + diphosphate</text>
        <dbReference type="Rhea" id="RHEA:68076"/>
        <dbReference type="Rhea" id="RHEA-COMP:10463"/>
        <dbReference type="Rhea" id="RHEA-COMP:13936"/>
        <dbReference type="Rhea" id="RHEA-COMP:17355"/>
        <dbReference type="ChEBI" id="CHEBI:33019"/>
        <dbReference type="ChEBI" id="CHEBI:37565"/>
        <dbReference type="ChEBI" id="CHEBI:58115"/>
        <dbReference type="ChEBI" id="CHEBI:83062"/>
        <dbReference type="ChEBI" id="CHEBI:138284"/>
        <dbReference type="ChEBI" id="CHEBI:173118"/>
        <dbReference type="EC" id="6.5.1.8"/>
    </reaction>
</comment>
<evidence type="ECO:0000256" key="5">
    <source>
        <dbReference type="ARBA" id="ARBA00023134"/>
    </source>
</evidence>
<gene>
    <name evidence="11" type="primary">rtcB</name>
    <name evidence="12" type="ORF">A2W41_03280</name>
</gene>
<feature type="binding site" evidence="10">
    <location>
        <position position="199"/>
    </location>
    <ligand>
        <name>Mn(2+)</name>
        <dbReference type="ChEBI" id="CHEBI:29035"/>
        <label>1</label>
    </ligand>
</feature>
<dbReference type="GO" id="GO:0046872">
    <property type="term" value="F:metal ion binding"/>
    <property type="evidence" value="ECO:0007669"/>
    <property type="project" value="UniProtKB-UniRule"/>
</dbReference>
<dbReference type="GO" id="GO:0006396">
    <property type="term" value="P:RNA processing"/>
    <property type="evidence" value="ECO:0007669"/>
    <property type="project" value="InterPro"/>
</dbReference>
<keyword evidence="6 10" id="KW-0464">Manganese</keyword>
<evidence type="ECO:0000256" key="10">
    <source>
        <dbReference type="PIRSR" id="PIRSR601233-3"/>
    </source>
</evidence>
<dbReference type="Pfam" id="PF01139">
    <property type="entry name" value="RtcB"/>
    <property type="match status" value="1"/>
</dbReference>
<keyword evidence="4" id="KW-0692">RNA repair</keyword>
<evidence type="ECO:0000256" key="7">
    <source>
        <dbReference type="ARBA" id="ARBA00047746"/>
    </source>
</evidence>
<evidence type="ECO:0000256" key="8">
    <source>
        <dbReference type="PIRSR" id="PIRSR601233-1"/>
    </source>
</evidence>
<comment type="similarity">
    <text evidence="11">Belongs to the RtcB family.</text>
</comment>
<feature type="active site" description="GMP-histidine intermediate" evidence="8">
    <location>
        <position position="403"/>
    </location>
</feature>
<evidence type="ECO:0000313" key="12">
    <source>
        <dbReference type="EMBL" id="OGZ42736.1"/>
    </source>
</evidence>
<name>A0A1G2FXC9_9BACT</name>
<evidence type="ECO:0000256" key="2">
    <source>
        <dbReference type="ARBA" id="ARBA00022723"/>
    </source>
</evidence>
<evidence type="ECO:0000256" key="11">
    <source>
        <dbReference type="RuleBase" id="RU371113"/>
    </source>
</evidence>
<dbReference type="GO" id="GO:0005525">
    <property type="term" value="F:GTP binding"/>
    <property type="evidence" value="ECO:0007669"/>
    <property type="project" value="UniProtKB-KW"/>
</dbReference>
<evidence type="ECO:0000256" key="4">
    <source>
        <dbReference type="ARBA" id="ARBA00022800"/>
    </source>
</evidence>
<keyword evidence="1 11" id="KW-0436">Ligase</keyword>
<accession>A0A1G2FXC9</accession>
<dbReference type="AlphaFoldDB" id="A0A1G2FXC9"/>
<dbReference type="EMBL" id="MHNI01000014">
    <property type="protein sequence ID" value="OGZ42736.1"/>
    <property type="molecule type" value="Genomic_DNA"/>
</dbReference>
<reference evidence="12 13" key="1">
    <citation type="journal article" date="2016" name="Nat. Commun.">
        <title>Thousands of microbial genomes shed light on interconnected biogeochemical processes in an aquifer system.</title>
        <authorList>
            <person name="Anantharaman K."/>
            <person name="Brown C.T."/>
            <person name="Hug L.A."/>
            <person name="Sharon I."/>
            <person name="Castelle C.J."/>
            <person name="Probst A.J."/>
            <person name="Thomas B.C."/>
            <person name="Singh A."/>
            <person name="Wilkins M.J."/>
            <person name="Karaoz U."/>
            <person name="Brodie E.L."/>
            <person name="Williams K.H."/>
            <person name="Hubbard S.S."/>
            <person name="Banfield J.F."/>
        </authorList>
    </citation>
    <scope>NUCLEOTIDE SEQUENCE [LARGE SCALE GENOMIC DNA]</scope>
</reference>
<dbReference type="GO" id="GO:0170057">
    <property type="term" value="F:RNA ligase (GTP) activity"/>
    <property type="evidence" value="ECO:0007669"/>
    <property type="project" value="UniProtKB-EC"/>
</dbReference>
<keyword evidence="5 9" id="KW-0342">GTP-binding</keyword>
<dbReference type="InterPro" id="IPR001233">
    <property type="entry name" value="RtcB"/>
</dbReference>
<sequence length="475" mass="53393">MDSSKIHSLGCDLSDNRIRGVLSHITKLKSLAFPVVCLPDLHMKERTEGPCSFAAATQNTIVPELTAPSVGCGMGALITSISKETITEQFLERFYSSMQTELGPNYGKIKNMLNWFGLIERPKMHYDLSVRDFIEIIKHGAKTAVAIYGLPADFLKQVEYEGGLFTKKELAGLNLKKILPRVSYRSGRHNIGYGFKGNHFLEIQYIEELLDEKLAKAWGLEKNRIVIMYHGGGGAVSYHIGRYFGNRKKNTASQKLYLLAFKALFHFGSPLEWKYAPKRLRYYFFSSRFMEIPANSPEGKRLLMATKASLNYSYGFRMAIIKRIIDSLGKAAPATPTVSLIWDGAHNAITEEIVSGKNVIVHRHTANRVFDKKPLIISGFNNTNSYIAVGMQNAERHLFSSDHGAGTTIKKMMEKNNTTTHPKKYKTVIYQSHPPFQKIVNHITNEGVDYVVQQLENAGIARPVVKLRPIAVFKG</sequence>
<dbReference type="EC" id="6.5.1.-" evidence="11"/>
<dbReference type="PANTHER" id="PTHR11118">
    <property type="entry name" value="RNA-SPLICING LIGASE RTCB HOMOLOG"/>
    <property type="match status" value="1"/>
</dbReference>
<proteinExistence type="inferred from homology"/>
<evidence type="ECO:0000256" key="9">
    <source>
        <dbReference type="PIRSR" id="PIRSR601233-2"/>
    </source>
</evidence>